<sequence>MAEDHGDMKKLFKAMQILIFYQCQYHLTHVTSDSYDEKTVKSVLAQLFGKTELNYGLLFKVARSITESTEIFTI</sequence>
<protein>
    <submittedName>
        <fullName evidence="1">Uncharacterized protein</fullName>
    </submittedName>
</protein>
<accession>A0A916E5M6</accession>
<dbReference type="OrthoDB" id="2309776at2759"/>
<dbReference type="VEuPathDB" id="FungiDB:RhiirFUN_019172"/>
<comment type="caution">
    <text evidence="1">The sequence shown here is derived from an EMBL/GenBank/DDBJ whole genome shotgun (WGS) entry which is preliminary data.</text>
</comment>
<name>A0A916E5M6_9GLOM</name>
<gene>
    <name evidence="1" type="ORF">CHRIB12_LOCUS8493</name>
</gene>
<reference evidence="1" key="1">
    <citation type="submission" date="2020-05" db="EMBL/GenBank/DDBJ databases">
        <authorList>
            <person name="Rincon C."/>
            <person name="Sanders R I."/>
            <person name="Robbins C."/>
            <person name="Chaturvedi A."/>
        </authorList>
    </citation>
    <scope>NUCLEOTIDE SEQUENCE</scope>
    <source>
        <strain evidence="1">CHB12</strain>
    </source>
</reference>
<proteinExistence type="predicted"/>
<evidence type="ECO:0000313" key="2">
    <source>
        <dbReference type="Proteomes" id="UP000684084"/>
    </source>
</evidence>
<evidence type="ECO:0000313" key="1">
    <source>
        <dbReference type="EMBL" id="CAB5361191.1"/>
    </source>
</evidence>
<organism evidence="1 2">
    <name type="scientific">Rhizophagus irregularis</name>
    <dbReference type="NCBI Taxonomy" id="588596"/>
    <lineage>
        <taxon>Eukaryota</taxon>
        <taxon>Fungi</taxon>
        <taxon>Fungi incertae sedis</taxon>
        <taxon>Mucoromycota</taxon>
        <taxon>Glomeromycotina</taxon>
        <taxon>Glomeromycetes</taxon>
        <taxon>Glomerales</taxon>
        <taxon>Glomeraceae</taxon>
        <taxon>Rhizophagus</taxon>
    </lineage>
</organism>
<dbReference type="AlphaFoldDB" id="A0A916E5M6"/>
<dbReference type="Proteomes" id="UP000684084">
    <property type="component" value="Unassembled WGS sequence"/>
</dbReference>
<dbReference type="EMBL" id="CAGKOT010000016">
    <property type="protein sequence ID" value="CAB5361191.1"/>
    <property type="molecule type" value="Genomic_DNA"/>
</dbReference>